<feature type="domain" description="MJ1316 RNA cyclic group end recognition" evidence="10">
    <location>
        <begin position="1047"/>
        <end position="1113"/>
    </location>
</feature>
<proteinExistence type="inferred from homology"/>
<dbReference type="InterPro" id="IPR009097">
    <property type="entry name" value="Cyclic_Pdiesterase"/>
</dbReference>
<dbReference type="GO" id="GO:0005634">
    <property type="term" value="C:nucleus"/>
    <property type="evidence" value="ECO:0007669"/>
    <property type="project" value="UniProtKB-SubCell"/>
</dbReference>
<dbReference type="GO" id="GO:0006397">
    <property type="term" value="P:mRNA processing"/>
    <property type="evidence" value="ECO:0007669"/>
    <property type="project" value="UniProtKB-KW"/>
</dbReference>
<evidence type="ECO:0000256" key="5">
    <source>
        <dbReference type="ARBA" id="ARBA00022679"/>
    </source>
</evidence>
<dbReference type="SUPFAM" id="SSF81631">
    <property type="entry name" value="PAP/OAS1 substrate-binding domain"/>
    <property type="match status" value="1"/>
</dbReference>
<evidence type="ECO:0000259" key="10">
    <source>
        <dbReference type="Pfam" id="PF04457"/>
    </source>
</evidence>
<dbReference type="PANTHER" id="PTHR10682:SF23">
    <property type="entry name" value="POLYNUCLEOTIDE ADENYLYLTRANSFERASE"/>
    <property type="match status" value="1"/>
</dbReference>
<evidence type="ECO:0000256" key="1">
    <source>
        <dbReference type="ARBA" id="ARBA00004123"/>
    </source>
</evidence>
<dbReference type="GO" id="GO:0005524">
    <property type="term" value="F:ATP binding"/>
    <property type="evidence" value="ECO:0007669"/>
    <property type="project" value="UniProtKB-KW"/>
</dbReference>
<dbReference type="SUPFAM" id="SSF55003">
    <property type="entry name" value="PAP/Archaeal CCA-adding enzyme, C-terminal domain"/>
    <property type="match status" value="1"/>
</dbReference>
<reference evidence="12 13" key="1">
    <citation type="submission" date="2015-09" db="EMBL/GenBank/DDBJ databases">
        <title>Host preference determinants of Valsa canker pathogens revealed by comparative genomics.</title>
        <authorList>
            <person name="Yin Z."/>
            <person name="Huang L."/>
        </authorList>
    </citation>
    <scope>NUCLEOTIDE SEQUENCE [LARGE SCALE GENOMIC DNA]</scope>
    <source>
        <strain evidence="12 13">YSFL</strain>
    </source>
</reference>
<dbReference type="AlphaFoldDB" id="A0A423WPG8"/>
<evidence type="ECO:0000256" key="8">
    <source>
        <dbReference type="ARBA" id="ARBA00023242"/>
    </source>
</evidence>
<evidence type="ECO:0000256" key="9">
    <source>
        <dbReference type="SAM" id="MobiDB-lite"/>
    </source>
</evidence>
<dbReference type="Pfam" id="PF13563">
    <property type="entry name" value="2_5_RNA_ligase2"/>
    <property type="match status" value="1"/>
</dbReference>
<dbReference type="Gene3D" id="3.60.10.10">
    <property type="entry name" value="Endonuclease/exonuclease/phosphatase"/>
    <property type="match status" value="1"/>
</dbReference>
<dbReference type="EMBL" id="LJZO01000001">
    <property type="protein sequence ID" value="ROW05337.1"/>
    <property type="molecule type" value="Genomic_DNA"/>
</dbReference>
<comment type="caution">
    <text evidence="12">The sequence shown here is derived from an EMBL/GenBank/DDBJ whole genome shotgun (WGS) entry which is preliminary data.</text>
</comment>
<keyword evidence="7" id="KW-0067">ATP-binding</keyword>
<comment type="similarity">
    <text evidence="2">Belongs to the poly(A) polymerase family.</text>
</comment>
<dbReference type="PANTHER" id="PTHR10682">
    <property type="entry name" value="POLY A POLYMERASE"/>
    <property type="match status" value="1"/>
</dbReference>
<dbReference type="Gene3D" id="1.10.1410.10">
    <property type="match status" value="1"/>
</dbReference>
<evidence type="ECO:0000256" key="7">
    <source>
        <dbReference type="ARBA" id="ARBA00022840"/>
    </source>
</evidence>
<feature type="region of interest" description="Disordered" evidence="9">
    <location>
        <begin position="987"/>
        <end position="1013"/>
    </location>
</feature>
<dbReference type="Gene3D" id="3.30.460.10">
    <property type="entry name" value="Beta Polymerase, domain 2"/>
    <property type="match status" value="1"/>
</dbReference>
<comment type="subcellular location">
    <subcellularLocation>
        <location evidence="1">Nucleus</location>
    </subcellularLocation>
</comment>
<evidence type="ECO:0000313" key="12">
    <source>
        <dbReference type="EMBL" id="ROW05337.1"/>
    </source>
</evidence>
<keyword evidence="8" id="KW-0539">Nucleus</keyword>
<evidence type="ECO:0000256" key="3">
    <source>
        <dbReference type="ARBA" id="ARBA00012388"/>
    </source>
</evidence>
<feature type="compositionally biased region" description="Acidic residues" evidence="9">
    <location>
        <begin position="994"/>
        <end position="1008"/>
    </location>
</feature>
<evidence type="ECO:0000313" key="13">
    <source>
        <dbReference type="Proteomes" id="UP000284375"/>
    </source>
</evidence>
<name>A0A423WPG8_CYTCH</name>
<dbReference type="OrthoDB" id="10263155at2759"/>
<keyword evidence="6" id="KW-0547">Nucleotide-binding</keyword>
<keyword evidence="4" id="KW-0507">mRNA processing</keyword>
<evidence type="ECO:0000256" key="4">
    <source>
        <dbReference type="ARBA" id="ARBA00022664"/>
    </source>
</evidence>
<sequence length="1273" mass="143298">MATSQKQATSYDTALCIIPPRNLWPRIDRLRSRYDKAYGKWPPHINLVYPFAQVDALPIAVEAVQSAVTRHQRSSFRICLDTADVFKHRNDNTIFVHDNGENNALADLRRTVLEALGQEDFESYRMHMTIGQSENVNVSWHQFLLQKAKWLPLVEWDVAKLHVLVRERRLDGGSEMKAWAIVSLEDGSIRRLEPPKPFYDEPQPTADGEGLMYSYAGGDVWKKALLSGHTTPPSSETATLAVASYNVLAEFFYPPSQRRYPLIIKNILSDRAKSDVLVLEEVTDHFLSYLLRDENIRTMFPFCSWGPPDQEDVEPLPSHNNIVILSKHMLEWELVPFNRAHKGAVVIKFQSIGRWDDADFRPLVLAALHLTHGLKDGSIAAKKSEIESILNYLAKTYPEHPTILIGDFNITTSSYTIAQALEKNAVSTQAVAHLRTYDRTLHEHGFVDTWAVSQLEKGTAPSDVLETAFEGEQGATYDPTTNALAAESVGSGFNMRPQRYDRILVKGEDYFKVLQFNKFGFLTEALQEEGRDVALYASDHWGVRAILRLEEQSGSQRASVVGPNVVSVQLQSASASLADAGALLDTLRQSKSIPGDDEIEKYASAFKLLHSVILDSSSASMAVDPGRSTPLLVVLPVGSYGLGVWNSSSDIDCFCIGPFSSSTFFSLATQRLRKASAKGIRVIRRVRAHTGTMLELDVHGIKVDLQYAPAHAIAENWPAVLELPASNPVWAVSAQTLNKLKAARDLDYVRRSVPDIANFRIACRLIKEWAKRRGIYAAKYGYLGGIQSAILLARVYKLLAREEAVVSVPDLLATFFNHYARFDWKKDLVFDPFFHKQLSYRRTDREPLVIIGYIKIDMQFWGGSLTKGRGFVAWIESRFVSLIVDLNKRLPELHARFWPARYVEKMEDAVGDEEQGSYQGFYLIGLDKPKETVTDEKVMYDNLVTILARFCDQIRGDKKHFDERTSLMTANVVKASEVKSSEVDHREWGIYTAGDDESDEEDEEDDEVQSSSIYDDYTAVHASAKKGRTTNQPRSVIVTKPQGAGKFRTAADVLNRLRWDPAMDSGNYVVGYEDRFAGAMEKGLDTWKSEQTDEEFIPQHRILYFRKKSDGVVRRQPREELINLIRVLHLDPPVRHREGDRHDALVRRRRHEAADLALQPVRVEVRHRPLQHERLDRARVVHEPARPLLQPRVVAHVRLQARPGAPAVGHLAGPDAPDVVHALARVPRDQERHQVELDGEVQLVGPPPGDVDLGLGGHRGLGPDEGRERLCGG</sequence>
<dbReference type="SUPFAM" id="SSF81301">
    <property type="entry name" value="Nucleotidyltransferase"/>
    <property type="match status" value="1"/>
</dbReference>
<dbReference type="GO" id="GO:0031123">
    <property type="term" value="P:RNA 3'-end processing"/>
    <property type="evidence" value="ECO:0007669"/>
    <property type="project" value="InterPro"/>
</dbReference>
<dbReference type="InterPro" id="IPR043519">
    <property type="entry name" value="NT_sf"/>
</dbReference>
<protein>
    <recommendedName>
        <fullName evidence="3">polynucleotide adenylyltransferase</fullName>
        <ecNumber evidence="3">2.7.7.19</ecNumber>
    </recommendedName>
</protein>
<dbReference type="SUPFAM" id="SSF56219">
    <property type="entry name" value="DNase I-like"/>
    <property type="match status" value="1"/>
</dbReference>
<evidence type="ECO:0000256" key="2">
    <source>
        <dbReference type="ARBA" id="ARBA00010912"/>
    </source>
</evidence>
<dbReference type="InterPro" id="IPR011068">
    <property type="entry name" value="NuclTrfase_I-like_C"/>
</dbReference>
<keyword evidence="5" id="KW-0808">Transferase</keyword>
<dbReference type="Proteomes" id="UP000284375">
    <property type="component" value="Unassembled WGS sequence"/>
</dbReference>
<dbReference type="EC" id="2.7.7.19" evidence="3"/>
<gene>
    <name evidence="12" type="ORF">VSDG_00322</name>
</gene>
<dbReference type="InterPro" id="IPR036691">
    <property type="entry name" value="Endo/exonu/phosph_ase_sf"/>
</dbReference>
<dbReference type="STRING" id="252740.A0A423WPG8"/>
<accession>A0A423WPG8</accession>
<dbReference type="SUPFAM" id="SSF55144">
    <property type="entry name" value="LigT-like"/>
    <property type="match status" value="1"/>
</dbReference>
<dbReference type="Gene3D" id="3.90.1140.10">
    <property type="entry name" value="Cyclic phosphodiesterase"/>
    <property type="match status" value="1"/>
</dbReference>
<evidence type="ECO:0000256" key="6">
    <source>
        <dbReference type="ARBA" id="ARBA00022741"/>
    </source>
</evidence>
<dbReference type="Pfam" id="PF04457">
    <property type="entry name" value="MJ1316"/>
    <property type="match status" value="1"/>
</dbReference>
<dbReference type="InterPro" id="IPR007012">
    <property type="entry name" value="PolA_pol_cen_dom"/>
</dbReference>
<dbReference type="GO" id="GO:0003723">
    <property type="term" value="F:RNA binding"/>
    <property type="evidence" value="ECO:0007669"/>
    <property type="project" value="InterPro"/>
</dbReference>
<dbReference type="InterPro" id="IPR040459">
    <property type="entry name" value="MJ1316"/>
</dbReference>
<dbReference type="Pfam" id="PF04928">
    <property type="entry name" value="PAP_central"/>
    <property type="match status" value="1"/>
</dbReference>
<dbReference type="GO" id="GO:1990817">
    <property type="term" value="F:poly(A) RNA polymerase activity"/>
    <property type="evidence" value="ECO:0007669"/>
    <property type="project" value="UniProtKB-EC"/>
</dbReference>
<organism evidence="12 13">
    <name type="scientific">Cytospora chrysosperma</name>
    <name type="common">Cytospora canker fungus</name>
    <name type="synonym">Sphaeria chrysosperma</name>
    <dbReference type="NCBI Taxonomy" id="252740"/>
    <lineage>
        <taxon>Eukaryota</taxon>
        <taxon>Fungi</taxon>
        <taxon>Dikarya</taxon>
        <taxon>Ascomycota</taxon>
        <taxon>Pezizomycotina</taxon>
        <taxon>Sordariomycetes</taxon>
        <taxon>Sordariomycetidae</taxon>
        <taxon>Diaporthales</taxon>
        <taxon>Cytosporaceae</taxon>
        <taxon>Cytospora</taxon>
    </lineage>
</organism>
<keyword evidence="13" id="KW-1185">Reference proteome</keyword>
<evidence type="ECO:0000259" key="11">
    <source>
        <dbReference type="Pfam" id="PF04928"/>
    </source>
</evidence>
<feature type="domain" description="Poly(A) polymerase central" evidence="11">
    <location>
        <begin position="758"/>
        <end position="839"/>
    </location>
</feature>